<dbReference type="EMBL" id="CAQN01000539">
    <property type="protein sequence ID" value="CCQ67050.1"/>
    <property type="molecule type" value="Genomic_DNA"/>
</dbReference>
<comment type="caution">
    <text evidence="1">The sequence shown here is derived from an EMBL/GenBank/DDBJ whole genome shotgun (WGS) entry which is preliminary data.</text>
</comment>
<sequence>MTKTSQDLSQAIDLASAILRYKKSARIALAKFLSKLSNFPVKTEDLH</sequence>
<gene>
    <name evidence="1" type="ORF">CWATWH0402_901</name>
</gene>
<reference evidence="1 2" key="2">
    <citation type="submission" date="2013-09" db="EMBL/GenBank/DDBJ databases">
        <title>Whole genome comparison of six Crocosphaera watsonii strains with differing phenotypes.</title>
        <authorList>
            <person name="Bench S.R."/>
            <person name="Heller P."/>
            <person name="Frank I."/>
            <person name="Arciniega M."/>
            <person name="Shilova I.N."/>
            <person name="Zehr J.P."/>
        </authorList>
    </citation>
    <scope>NUCLEOTIDE SEQUENCE [LARGE SCALE GENOMIC DNA]</scope>
    <source>
        <strain evidence="1 2">WH 0402</strain>
    </source>
</reference>
<evidence type="ECO:0000313" key="1">
    <source>
        <dbReference type="EMBL" id="CCQ67050.1"/>
    </source>
</evidence>
<protein>
    <submittedName>
        <fullName evidence="1">Uncharacterized protein</fullName>
    </submittedName>
</protein>
<dbReference type="AlphaFoldDB" id="T2JP87"/>
<organism evidence="1 2">
    <name type="scientific">Crocosphaera watsonii WH 0402</name>
    <dbReference type="NCBI Taxonomy" id="1284629"/>
    <lineage>
        <taxon>Bacteria</taxon>
        <taxon>Bacillati</taxon>
        <taxon>Cyanobacteriota</taxon>
        <taxon>Cyanophyceae</taxon>
        <taxon>Oscillatoriophycideae</taxon>
        <taxon>Chroococcales</taxon>
        <taxon>Aphanothecaceae</taxon>
        <taxon>Crocosphaera</taxon>
    </lineage>
</organism>
<reference evidence="1 2" key="1">
    <citation type="submission" date="2013-01" db="EMBL/GenBank/DDBJ databases">
        <authorList>
            <person name="Bench S."/>
        </authorList>
    </citation>
    <scope>NUCLEOTIDE SEQUENCE [LARGE SCALE GENOMIC DNA]</scope>
    <source>
        <strain evidence="1 2">WH 0402</strain>
    </source>
</reference>
<evidence type="ECO:0000313" key="2">
    <source>
        <dbReference type="Proteomes" id="UP000018130"/>
    </source>
</evidence>
<proteinExistence type="predicted"/>
<dbReference type="Proteomes" id="UP000018130">
    <property type="component" value="Unassembled WGS sequence"/>
</dbReference>
<accession>T2JP87</accession>
<name>T2JP87_CROWT</name>